<dbReference type="Proteomes" id="UP000027138">
    <property type="component" value="Unassembled WGS sequence"/>
</dbReference>
<name>A0A067KPV1_JATCU</name>
<dbReference type="AlphaFoldDB" id="A0A067KPV1"/>
<sequence>MQDLLLKAEHGGIIGGTLILPGRCDVPTAAEWLKLGSERYPWRDVVDYPNFIQAVVGWPLMMTMRCAGYTKRHTSSGWWRGSRTSMYLELAGTSCWSRSRDTAWRAC</sequence>
<dbReference type="EMBL" id="KK914535">
    <property type="protein sequence ID" value="KDP34315.1"/>
    <property type="molecule type" value="Genomic_DNA"/>
</dbReference>
<proteinExistence type="predicted"/>
<gene>
    <name evidence="1" type="ORF">JCGZ_12663</name>
</gene>
<reference evidence="1 2" key="1">
    <citation type="journal article" date="2014" name="PLoS ONE">
        <title>Global Analysis of Gene Expression Profiles in Physic Nut (Jatropha curcas L.) Seedlings Exposed to Salt Stress.</title>
        <authorList>
            <person name="Zhang L."/>
            <person name="Zhang C."/>
            <person name="Wu P."/>
            <person name="Chen Y."/>
            <person name="Li M."/>
            <person name="Jiang H."/>
            <person name="Wu G."/>
        </authorList>
    </citation>
    <scope>NUCLEOTIDE SEQUENCE [LARGE SCALE GENOMIC DNA]</scope>
    <source>
        <strain evidence="2">cv. GZQX0401</strain>
        <tissue evidence="1">Young leaves</tissue>
    </source>
</reference>
<accession>A0A067KPV1</accession>
<evidence type="ECO:0000313" key="1">
    <source>
        <dbReference type="EMBL" id="KDP34315.1"/>
    </source>
</evidence>
<organism evidence="1 2">
    <name type="scientific">Jatropha curcas</name>
    <name type="common">Barbados nut</name>
    <dbReference type="NCBI Taxonomy" id="180498"/>
    <lineage>
        <taxon>Eukaryota</taxon>
        <taxon>Viridiplantae</taxon>
        <taxon>Streptophyta</taxon>
        <taxon>Embryophyta</taxon>
        <taxon>Tracheophyta</taxon>
        <taxon>Spermatophyta</taxon>
        <taxon>Magnoliopsida</taxon>
        <taxon>eudicotyledons</taxon>
        <taxon>Gunneridae</taxon>
        <taxon>Pentapetalae</taxon>
        <taxon>rosids</taxon>
        <taxon>fabids</taxon>
        <taxon>Malpighiales</taxon>
        <taxon>Euphorbiaceae</taxon>
        <taxon>Crotonoideae</taxon>
        <taxon>Jatropheae</taxon>
        <taxon>Jatropha</taxon>
    </lineage>
</organism>
<evidence type="ECO:0000313" key="2">
    <source>
        <dbReference type="Proteomes" id="UP000027138"/>
    </source>
</evidence>
<protein>
    <submittedName>
        <fullName evidence="1">Uncharacterized protein</fullName>
    </submittedName>
</protein>
<keyword evidence="2" id="KW-1185">Reference proteome</keyword>